<feature type="compositionally biased region" description="Polar residues" evidence="1">
    <location>
        <begin position="120"/>
        <end position="168"/>
    </location>
</feature>
<protein>
    <submittedName>
        <fullName evidence="2">Uncharacterized protein</fullName>
    </submittedName>
</protein>
<feature type="compositionally biased region" description="Low complexity" evidence="1">
    <location>
        <begin position="578"/>
        <end position="589"/>
    </location>
</feature>
<dbReference type="EMBL" id="HBIO01028276">
    <property type="protein sequence ID" value="CAE0476857.1"/>
    <property type="molecule type" value="Transcribed_RNA"/>
</dbReference>
<feature type="region of interest" description="Disordered" evidence="1">
    <location>
        <begin position="119"/>
        <end position="190"/>
    </location>
</feature>
<feature type="compositionally biased region" description="Low complexity" evidence="1">
    <location>
        <begin position="516"/>
        <end position="530"/>
    </location>
</feature>
<feature type="compositionally biased region" description="Low complexity" evidence="1">
    <location>
        <begin position="475"/>
        <end position="506"/>
    </location>
</feature>
<sequence>MMINSSGTTKVWNQAASDRSPDDIKSALYYGPHHDVTPELLGVLLPPMKEMMTPNNCDETRRGPRIVRHERSETVTRNTSFHVYADDDDCDDNVSNSNVEETPHQYSSFSTPLESYPEIQHSTSNCENSSNTALRRTPYENNNKPHTPHLNMSSYSRTADDGSNSIISKKTKARSTKGTETPAGLKPRQVDRLRSKIHSALTSDCSSVTSIASAMEGRSHNTYNNNSRRVKKNGNGNANNVSSWSDCGNGGEEDDSKSIKSANTYAGNTRYSSSLYGSHGNDYSQPNIWRNQPQHQRKPFMNMLPENNGMDRRSFPLQSYRPEPQESMTTSHDAVLPAPVTPSRHHGRGYGYGHGQLAEVYPNSLSPTSSQGNYVSPTHYTYQEHSSSMKLSDALSSLTATALHEPHTPVLTRSGVKTAVGAMVVNSMPAKATSLPPPLESHDEDDANRDLPYSNSYDNDSNSRRKREGVIGNRINSSDDGNSSIGSWYQYSTSSSSTYSQPLSHSRQSSNSVARSQHSSQLNSSRSHSSSHQEHTHQKHHSPMSYRSKGSSDRSSYNGSQHSREYGNKNRRQSHNNSISAGSPVSSDASSRRKRHSNLKGGNCNNKMVRDSRDATSSSTRRGAKTKNSTLWNRDFDVEYVPLTAVGRVIQQIALDESANGGFARLRETNARDRN</sequence>
<gene>
    <name evidence="2" type="ORF">CDEB00056_LOCUS21710</name>
</gene>
<feature type="region of interest" description="Disordered" evidence="1">
    <location>
        <begin position="431"/>
        <end position="626"/>
    </location>
</feature>
<name>A0A7S3QGL2_9STRA</name>
<reference evidence="2" key="1">
    <citation type="submission" date="2021-01" db="EMBL/GenBank/DDBJ databases">
        <authorList>
            <person name="Corre E."/>
            <person name="Pelletier E."/>
            <person name="Niang G."/>
            <person name="Scheremetjew M."/>
            <person name="Finn R."/>
            <person name="Kale V."/>
            <person name="Holt S."/>
            <person name="Cochrane G."/>
            <person name="Meng A."/>
            <person name="Brown T."/>
            <person name="Cohen L."/>
        </authorList>
    </citation>
    <scope>NUCLEOTIDE SEQUENCE</scope>
    <source>
        <strain evidence="2">MM31A-1</strain>
    </source>
</reference>
<organism evidence="2">
    <name type="scientific">Chaetoceros debilis</name>
    <dbReference type="NCBI Taxonomy" id="122233"/>
    <lineage>
        <taxon>Eukaryota</taxon>
        <taxon>Sar</taxon>
        <taxon>Stramenopiles</taxon>
        <taxon>Ochrophyta</taxon>
        <taxon>Bacillariophyta</taxon>
        <taxon>Coscinodiscophyceae</taxon>
        <taxon>Chaetocerotophycidae</taxon>
        <taxon>Chaetocerotales</taxon>
        <taxon>Chaetocerotaceae</taxon>
        <taxon>Chaetoceros</taxon>
    </lineage>
</organism>
<feature type="compositionally biased region" description="Low complexity" evidence="1">
    <location>
        <begin position="545"/>
        <end position="560"/>
    </location>
</feature>
<evidence type="ECO:0000313" key="2">
    <source>
        <dbReference type="EMBL" id="CAE0476857.1"/>
    </source>
</evidence>
<evidence type="ECO:0000256" key="1">
    <source>
        <dbReference type="SAM" id="MobiDB-lite"/>
    </source>
</evidence>
<proteinExistence type="predicted"/>
<dbReference type="AlphaFoldDB" id="A0A7S3QGL2"/>
<feature type="compositionally biased region" description="Low complexity" evidence="1">
    <location>
        <begin position="233"/>
        <end position="243"/>
    </location>
</feature>
<accession>A0A7S3QGL2</accession>
<feature type="region of interest" description="Disordered" evidence="1">
    <location>
        <begin position="218"/>
        <end position="259"/>
    </location>
</feature>